<dbReference type="Proteomes" id="UP000680588">
    <property type="component" value="Chromosome"/>
</dbReference>
<organism evidence="1 2">
    <name type="scientific">Arthrobacter sunyaminii</name>
    <dbReference type="NCBI Taxonomy" id="2816859"/>
    <lineage>
        <taxon>Bacteria</taxon>
        <taxon>Bacillati</taxon>
        <taxon>Actinomycetota</taxon>
        <taxon>Actinomycetes</taxon>
        <taxon>Micrococcales</taxon>
        <taxon>Micrococcaceae</taxon>
        <taxon>Arthrobacter</taxon>
    </lineage>
</organism>
<dbReference type="RefSeq" id="WP_104053435.1">
    <property type="nucleotide sequence ID" value="NZ_CP076456.1"/>
</dbReference>
<accession>A0A975PF59</accession>
<keyword evidence="2" id="KW-1185">Reference proteome</keyword>
<reference evidence="1" key="1">
    <citation type="submission" date="2021-06" db="EMBL/GenBank/DDBJ databases">
        <title>Novel species in genus Arthrobacter.</title>
        <authorList>
            <person name="Zhang G."/>
        </authorList>
    </citation>
    <scope>NUCLEOTIDE SEQUENCE</scope>
    <source>
        <strain evidence="1">Zg-ZUI122</strain>
    </source>
</reference>
<evidence type="ECO:0000313" key="1">
    <source>
        <dbReference type="EMBL" id="QWQ36233.1"/>
    </source>
</evidence>
<dbReference type="AlphaFoldDB" id="A0A975PF59"/>
<dbReference type="PANTHER" id="PTHR38031:SF1">
    <property type="entry name" value="SULFUR CARRIER PROTEIN CYSO"/>
    <property type="match status" value="1"/>
</dbReference>
<dbReference type="Gene3D" id="3.10.20.30">
    <property type="match status" value="1"/>
</dbReference>
<dbReference type="PANTHER" id="PTHR38031">
    <property type="entry name" value="SULFUR CARRIER PROTEIN SLR0821-RELATED"/>
    <property type="match status" value="1"/>
</dbReference>
<proteinExistence type="predicted"/>
<dbReference type="InterPro" id="IPR052045">
    <property type="entry name" value="Sulfur_Carrier/Prot_Modifier"/>
</dbReference>
<dbReference type="Pfam" id="PF02597">
    <property type="entry name" value="ThiS"/>
    <property type="match status" value="1"/>
</dbReference>
<name>A0A975PF59_9MICC</name>
<dbReference type="SUPFAM" id="SSF54285">
    <property type="entry name" value="MoaD/ThiS"/>
    <property type="match status" value="1"/>
</dbReference>
<protein>
    <submittedName>
        <fullName evidence="1">MoaD/ThiS family protein</fullName>
    </submittedName>
</protein>
<gene>
    <name evidence="1" type="ORF">KG104_17695</name>
</gene>
<dbReference type="InterPro" id="IPR016155">
    <property type="entry name" value="Mopterin_synth/thiamin_S_b"/>
</dbReference>
<sequence length="97" mass="10204">MTAPPVRVVLPAALSADAGGQRELVRPAGPELTAAALLDGLAADYPRLERRIRDEAGKLRRYVNVYLDGEELRALNGLDSQVPPGCEVLILASVAGG</sequence>
<dbReference type="EMBL" id="CP076456">
    <property type="protein sequence ID" value="QWQ36233.1"/>
    <property type="molecule type" value="Genomic_DNA"/>
</dbReference>
<dbReference type="KEGG" id="asun:KG104_17695"/>
<dbReference type="InterPro" id="IPR012675">
    <property type="entry name" value="Beta-grasp_dom_sf"/>
</dbReference>
<dbReference type="InterPro" id="IPR003749">
    <property type="entry name" value="ThiS/MoaD-like"/>
</dbReference>
<evidence type="ECO:0000313" key="2">
    <source>
        <dbReference type="Proteomes" id="UP000680588"/>
    </source>
</evidence>